<gene>
    <name evidence="3" type="primary">Aste57867_14217</name>
    <name evidence="2" type="ORF">As57867_014166</name>
    <name evidence="3" type="ORF">ASTE57867_14217</name>
</gene>
<keyword evidence="4" id="KW-1185">Reference proteome</keyword>
<dbReference type="EMBL" id="CAADRA010005551">
    <property type="protein sequence ID" value="VFT91042.1"/>
    <property type="molecule type" value="Genomic_DNA"/>
</dbReference>
<organism evidence="3 4">
    <name type="scientific">Aphanomyces stellatus</name>
    <dbReference type="NCBI Taxonomy" id="120398"/>
    <lineage>
        <taxon>Eukaryota</taxon>
        <taxon>Sar</taxon>
        <taxon>Stramenopiles</taxon>
        <taxon>Oomycota</taxon>
        <taxon>Saprolegniomycetes</taxon>
        <taxon>Saprolegniales</taxon>
        <taxon>Verrucalvaceae</taxon>
        <taxon>Aphanomyces</taxon>
    </lineage>
</organism>
<keyword evidence="1" id="KW-0812">Transmembrane</keyword>
<feature type="transmembrane region" description="Helical" evidence="1">
    <location>
        <begin position="412"/>
        <end position="428"/>
    </location>
</feature>
<reference evidence="3 4" key="1">
    <citation type="submission" date="2019-03" db="EMBL/GenBank/DDBJ databases">
        <authorList>
            <person name="Gaulin E."/>
            <person name="Dumas B."/>
        </authorList>
    </citation>
    <scope>NUCLEOTIDE SEQUENCE [LARGE SCALE GENOMIC DNA]</scope>
    <source>
        <strain evidence="3">CBS 568.67</strain>
    </source>
</reference>
<reference evidence="2" key="2">
    <citation type="submission" date="2019-06" db="EMBL/GenBank/DDBJ databases">
        <title>Genomics analysis of Aphanomyces spp. identifies a new class of oomycete effector associated with host adaptation.</title>
        <authorList>
            <person name="Gaulin E."/>
        </authorList>
    </citation>
    <scope>NUCLEOTIDE SEQUENCE</scope>
    <source>
        <strain evidence="2">CBS 578.67</strain>
    </source>
</reference>
<protein>
    <submittedName>
        <fullName evidence="3">Aste57867_14217 protein</fullName>
    </submittedName>
</protein>
<feature type="transmembrane region" description="Helical" evidence="1">
    <location>
        <begin position="359"/>
        <end position="381"/>
    </location>
</feature>
<dbReference type="Proteomes" id="UP000332933">
    <property type="component" value="Unassembled WGS sequence"/>
</dbReference>
<keyword evidence="1" id="KW-1133">Transmembrane helix</keyword>
<evidence type="ECO:0000313" key="2">
    <source>
        <dbReference type="EMBL" id="KAF0694938.1"/>
    </source>
</evidence>
<accession>A0A485L0Y6</accession>
<sequence length="446" mass="49788">MIGQRIDCNKVSLPSVVAPSNYERAIDTTTSPEVVNHHRPWRFQGAKRPIYRPPMLVQVARANRHRTALEDIATHVPLTWPRILLCLFVPPLLHRCPAEWQRLRPDSLSTRLDSLFGPYSYRIAKIHRNKTSGSLRPHVRLEANIGFLYGLDDTESAMSSVGVRPYKFDTTSVGLRTIVNHLDPPSWNPCLAYAKACRFWTRWMCVCDGRCVDDNDGVTSAYSVEHILVKHLHQFLMAGIFPAKQWRIVQGHFFHNPAQGYICHAVASQLCIKLLPPTRAKAQGYAQQPNQTLQLAIVKSTLAYIHDTGGIADTSNKDYDIVTLFRVQTCDDGPCTNDTIEDSVSKVPSLIPTASRGTVPFVCCALLVKCITFLLAIGYYVAVRDHRAYMHASVSTTAYAALKLALRIPSQVVVYGSWLSVVLFVVAMQSTRPSNIASFNTAGLPF</sequence>
<keyword evidence="1" id="KW-0472">Membrane</keyword>
<dbReference type="EMBL" id="VJMH01005530">
    <property type="protein sequence ID" value="KAF0694938.1"/>
    <property type="molecule type" value="Genomic_DNA"/>
</dbReference>
<evidence type="ECO:0000313" key="4">
    <source>
        <dbReference type="Proteomes" id="UP000332933"/>
    </source>
</evidence>
<evidence type="ECO:0000256" key="1">
    <source>
        <dbReference type="SAM" id="Phobius"/>
    </source>
</evidence>
<evidence type="ECO:0000313" key="3">
    <source>
        <dbReference type="EMBL" id="VFT91042.1"/>
    </source>
</evidence>
<name>A0A485L0Y6_9STRA</name>
<dbReference type="AlphaFoldDB" id="A0A485L0Y6"/>
<proteinExistence type="predicted"/>